<dbReference type="InterPro" id="IPR000866">
    <property type="entry name" value="AhpC/TSA"/>
</dbReference>
<evidence type="ECO:0000256" key="3">
    <source>
        <dbReference type="ARBA" id="ARBA00023157"/>
    </source>
</evidence>
<evidence type="ECO:0000256" key="4">
    <source>
        <dbReference type="ARBA" id="ARBA00023284"/>
    </source>
</evidence>
<feature type="chain" id="PRO_5003186924" evidence="5">
    <location>
        <begin position="21"/>
        <end position="376"/>
    </location>
</feature>
<dbReference type="STRING" id="694427.Palpr_2524"/>
<organism evidence="7 8">
    <name type="scientific">Paludibacter propionicigenes (strain DSM 17365 / JCM 13257 / WB4)</name>
    <dbReference type="NCBI Taxonomy" id="694427"/>
    <lineage>
        <taxon>Bacteria</taxon>
        <taxon>Pseudomonadati</taxon>
        <taxon>Bacteroidota</taxon>
        <taxon>Bacteroidia</taxon>
        <taxon>Bacteroidales</taxon>
        <taxon>Paludibacteraceae</taxon>
        <taxon>Paludibacter</taxon>
    </lineage>
</organism>
<evidence type="ECO:0000259" key="6">
    <source>
        <dbReference type="PROSITE" id="PS51352"/>
    </source>
</evidence>
<accession>E4T7G2</accession>
<gene>
    <name evidence="7" type="ordered locus">Palpr_2524</name>
</gene>
<evidence type="ECO:0000313" key="8">
    <source>
        <dbReference type="Proteomes" id="UP000008718"/>
    </source>
</evidence>
<dbReference type="InterPro" id="IPR013766">
    <property type="entry name" value="Thioredoxin_domain"/>
</dbReference>
<dbReference type="EMBL" id="CP002345">
    <property type="protein sequence ID" value="ADQ80656.1"/>
    <property type="molecule type" value="Genomic_DNA"/>
</dbReference>
<reference key="1">
    <citation type="submission" date="2010-11" db="EMBL/GenBank/DDBJ databases">
        <title>The complete genome of Paludibacter propionicigenes DSM 17365.</title>
        <authorList>
            <consortium name="US DOE Joint Genome Institute (JGI-PGF)"/>
            <person name="Lucas S."/>
            <person name="Copeland A."/>
            <person name="Lapidus A."/>
            <person name="Bruce D."/>
            <person name="Goodwin L."/>
            <person name="Pitluck S."/>
            <person name="Kyrpides N."/>
            <person name="Mavromatis K."/>
            <person name="Ivanova N."/>
            <person name="Munk A.C."/>
            <person name="Brettin T."/>
            <person name="Detter J.C."/>
            <person name="Han C."/>
            <person name="Tapia R."/>
            <person name="Land M."/>
            <person name="Hauser L."/>
            <person name="Markowitz V."/>
            <person name="Cheng J.-F."/>
            <person name="Hugenholtz P."/>
            <person name="Woyke T."/>
            <person name="Wu D."/>
            <person name="Gronow S."/>
            <person name="Wellnitz S."/>
            <person name="Brambilla E."/>
            <person name="Klenk H.-P."/>
            <person name="Eisen J.A."/>
        </authorList>
    </citation>
    <scope>NUCLEOTIDE SEQUENCE</scope>
    <source>
        <strain>WB4</strain>
    </source>
</reference>
<dbReference type="InterPro" id="IPR017937">
    <property type="entry name" value="Thioredoxin_CS"/>
</dbReference>
<keyword evidence="5" id="KW-0732">Signal</keyword>
<dbReference type="InterPro" id="IPR050553">
    <property type="entry name" value="Thioredoxin_ResA/DsbE_sf"/>
</dbReference>
<name>E4T7G2_PALPW</name>
<dbReference type="PANTHER" id="PTHR42852">
    <property type="entry name" value="THIOL:DISULFIDE INTERCHANGE PROTEIN DSBE"/>
    <property type="match status" value="1"/>
</dbReference>
<dbReference type="OrthoDB" id="9794348at2"/>
<comment type="subcellular location">
    <subcellularLocation>
        <location evidence="1">Cell envelope</location>
    </subcellularLocation>
</comment>
<dbReference type="InterPro" id="IPR036249">
    <property type="entry name" value="Thioredoxin-like_sf"/>
</dbReference>
<keyword evidence="4" id="KW-0676">Redox-active center</keyword>
<dbReference type="GO" id="GO:0016209">
    <property type="term" value="F:antioxidant activity"/>
    <property type="evidence" value="ECO:0007669"/>
    <property type="project" value="InterPro"/>
</dbReference>
<dbReference type="PROSITE" id="PS51352">
    <property type="entry name" value="THIOREDOXIN_2"/>
    <property type="match status" value="1"/>
</dbReference>
<dbReference type="Pfam" id="PF00578">
    <property type="entry name" value="AhpC-TSA"/>
    <property type="match status" value="1"/>
</dbReference>
<dbReference type="AlphaFoldDB" id="E4T7G2"/>
<dbReference type="CDD" id="cd02966">
    <property type="entry name" value="TlpA_like_family"/>
    <property type="match status" value="1"/>
</dbReference>
<keyword evidence="8" id="KW-1185">Reference proteome</keyword>
<dbReference type="GO" id="GO:0016491">
    <property type="term" value="F:oxidoreductase activity"/>
    <property type="evidence" value="ECO:0007669"/>
    <property type="project" value="InterPro"/>
</dbReference>
<proteinExistence type="predicted"/>
<dbReference type="HOGENOM" id="CLU_042529_1_0_10"/>
<keyword evidence="2" id="KW-0201">Cytochrome c-type biogenesis</keyword>
<dbReference type="RefSeq" id="WP_013446025.1">
    <property type="nucleotide sequence ID" value="NC_014734.1"/>
</dbReference>
<dbReference type="PROSITE" id="PS00194">
    <property type="entry name" value="THIOREDOXIN_1"/>
    <property type="match status" value="1"/>
</dbReference>
<dbReference type="GO" id="GO:0017004">
    <property type="term" value="P:cytochrome complex assembly"/>
    <property type="evidence" value="ECO:0007669"/>
    <property type="project" value="UniProtKB-KW"/>
</dbReference>
<reference evidence="7 8" key="2">
    <citation type="journal article" date="2011" name="Stand. Genomic Sci.">
        <title>Complete genome sequence of Paludibacter propionicigenes type strain (WB4).</title>
        <authorList>
            <person name="Gronow S."/>
            <person name="Munk C."/>
            <person name="Lapidus A."/>
            <person name="Nolan M."/>
            <person name="Lucas S."/>
            <person name="Hammon N."/>
            <person name="Deshpande S."/>
            <person name="Cheng J.F."/>
            <person name="Tapia R."/>
            <person name="Han C."/>
            <person name="Goodwin L."/>
            <person name="Pitluck S."/>
            <person name="Liolios K."/>
            <person name="Ivanova N."/>
            <person name="Mavromatis K."/>
            <person name="Mikhailova N."/>
            <person name="Pati A."/>
            <person name="Chen A."/>
            <person name="Palaniappan K."/>
            <person name="Land M."/>
            <person name="Hauser L."/>
            <person name="Chang Y.J."/>
            <person name="Jeffries C.D."/>
            <person name="Brambilla E."/>
            <person name="Rohde M."/>
            <person name="Goker M."/>
            <person name="Detter J.C."/>
            <person name="Woyke T."/>
            <person name="Bristow J."/>
            <person name="Eisen J.A."/>
            <person name="Markowitz V."/>
            <person name="Hugenholtz P."/>
            <person name="Kyrpides N.C."/>
            <person name="Klenk H.P."/>
        </authorList>
    </citation>
    <scope>NUCLEOTIDE SEQUENCE [LARGE SCALE GENOMIC DNA]</scope>
    <source>
        <strain evidence="8">DSM 17365 / JCM 13257 / WB4</strain>
    </source>
</reference>
<evidence type="ECO:0000256" key="1">
    <source>
        <dbReference type="ARBA" id="ARBA00004196"/>
    </source>
</evidence>
<dbReference type="GO" id="GO:0030313">
    <property type="term" value="C:cell envelope"/>
    <property type="evidence" value="ECO:0007669"/>
    <property type="project" value="UniProtKB-SubCell"/>
</dbReference>
<protein>
    <submittedName>
        <fullName evidence="7">Alkyl hydroperoxide reductase/ Thiol specific antioxidant/ Mal allergen</fullName>
    </submittedName>
</protein>
<dbReference type="SUPFAM" id="SSF52833">
    <property type="entry name" value="Thioredoxin-like"/>
    <property type="match status" value="1"/>
</dbReference>
<dbReference type="Proteomes" id="UP000008718">
    <property type="component" value="Chromosome"/>
</dbReference>
<dbReference type="eggNOG" id="COG0526">
    <property type="taxonomic scope" value="Bacteria"/>
</dbReference>
<dbReference type="KEGG" id="ppn:Palpr_2524"/>
<evidence type="ECO:0000256" key="2">
    <source>
        <dbReference type="ARBA" id="ARBA00022748"/>
    </source>
</evidence>
<sequence length="376" mass="41660">MKVFRLLALTLLPTALLAQSGPYTINGKVGNFNAPVKVYLLTKRDNVTKIDSAILKNGMFEFKGQIADPAKARLVVDHAGTGLKKIEKPDLLEIYLEKGKIKVLSTDSVSKSEITGSPINVENKKYNALLAPTVAKQNAILAEYYGASDEKKKSAEFQKDIDTRYDAVDNELKTLIKGYIQVNPGSFVSLDALKSLGNPVFEVELVEPLFNGLTEQLRNSASGKELLAKIAKLKLVAVGAQAPDFKQLSPDGKELKLSDFKGKYVLIDFWASWCGPCRAENPNVVIAYNQYKDRNFTILGVSLDSEKSKAAWLKAIEKDQLVWNHVSDLKGWNNEAAQLYSVQSIPQNFLINPDGKIIAKNLRGEDLQLKLKEIFK</sequence>
<dbReference type="InterPro" id="IPR025380">
    <property type="entry name" value="DUF4369"/>
</dbReference>
<evidence type="ECO:0000256" key="5">
    <source>
        <dbReference type="SAM" id="SignalP"/>
    </source>
</evidence>
<feature type="signal peptide" evidence="5">
    <location>
        <begin position="1"/>
        <end position="20"/>
    </location>
</feature>
<dbReference type="PANTHER" id="PTHR42852:SF6">
    <property type="entry name" value="THIOL:DISULFIDE INTERCHANGE PROTEIN DSBE"/>
    <property type="match status" value="1"/>
</dbReference>
<feature type="domain" description="Thioredoxin" evidence="6">
    <location>
        <begin position="236"/>
        <end position="376"/>
    </location>
</feature>
<evidence type="ECO:0000313" key="7">
    <source>
        <dbReference type="EMBL" id="ADQ80656.1"/>
    </source>
</evidence>
<dbReference type="Pfam" id="PF14289">
    <property type="entry name" value="DUF4369"/>
    <property type="match status" value="1"/>
</dbReference>
<keyword evidence="3" id="KW-1015">Disulfide bond</keyword>
<dbReference type="Gene3D" id="3.40.30.10">
    <property type="entry name" value="Glutaredoxin"/>
    <property type="match status" value="1"/>
</dbReference>